<protein>
    <submittedName>
        <fullName evidence="2">Uncharacterized protein</fullName>
    </submittedName>
</protein>
<reference evidence="2" key="1">
    <citation type="submission" date="2018-12" db="EMBL/GenBank/DDBJ databases">
        <authorList>
            <person name="Syme R.A."/>
            <person name="Farfan-Caceres L."/>
            <person name="Lichtenzveig J."/>
        </authorList>
    </citation>
    <scope>NUCLEOTIDE SEQUENCE</scope>
    <source>
        <strain evidence="2">Al4</strain>
    </source>
</reference>
<dbReference type="EMBL" id="RZGK01000003">
    <property type="protein sequence ID" value="KAF9700734.1"/>
    <property type="molecule type" value="Genomic_DNA"/>
</dbReference>
<sequence>MSSNTNINANFPRPNDLHPSNPNPHTSPPPYTSSDSYDTGYDTPSTPSATPLPQLPRPTESTPAPPRHREQDLERGDATLEPTVANGLNASTLPLADLTHPLPAANPPSRYHWTHTLRTPTVVSGRTVVQIAPRRRRIGKLGYRTAQAVLAKRRY</sequence>
<proteinExistence type="predicted"/>
<evidence type="ECO:0000313" key="2">
    <source>
        <dbReference type="EMBL" id="KAF9700734.1"/>
    </source>
</evidence>
<reference evidence="2" key="2">
    <citation type="submission" date="2020-09" db="EMBL/GenBank/DDBJ databases">
        <title>Reference genome assembly for Australian Ascochyta lentis isolate Al4.</title>
        <authorList>
            <person name="Lee R.C."/>
            <person name="Farfan-Caceres L.M."/>
            <person name="Debler J.W."/>
            <person name="Williams A.H."/>
            <person name="Henares B.M."/>
        </authorList>
    </citation>
    <scope>NUCLEOTIDE SEQUENCE</scope>
    <source>
        <strain evidence="2">Al4</strain>
    </source>
</reference>
<feature type="region of interest" description="Disordered" evidence="1">
    <location>
        <begin position="1"/>
        <end position="88"/>
    </location>
</feature>
<accession>A0A8H7MKY7</accession>
<organism evidence="2 3">
    <name type="scientific">Ascochyta lentis</name>
    <dbReference type="NCBI Taxonomy" id="205686"/>
    <lineage>
        <taxon>Eukaryota</taxon>
        <taxon>Fungi</taxon>
        <taxon>Dikarya</taxon>
        <taxon>Ascomycota</taxon>
        <taxon>Pezizomycotina</taxon>
        <taxon>Dothideomycetes</taxon>
        <taxon>Pleosporomycetidae</taxon>
        <taxon>Pleosporales</taxon>
        <taxon>Pleosporineae</taxon>
        <taxon>Didymellaceae</taxon>
        <taxon>Ascochyta</taxon>
    </lineage>
</organism>
<comment type="caution">
    <text evidence="2">The sequence shown here is derived from an EMBL/GenBank/DDBJ whole genome shotgun (WGS) entry which is preliminary data.</text>
</comment>
<evidence type="ECO:0000256" key="1">
    <source>
        <dbReference type="SAM" id="MobiDB-lite"/>
    </source>
</evidence>
<name>A0A8H7MKY7_9PLEO</name>
<feature type="compositionally biased region" description="Basic and acidic residues" evidence="1">
    <location>
        <begin position="67"/>
        <end position="78"/>
    </location>
</feature>
<keyword evidence="3" id="KW-1185">Reference proteome</keyword>
<dbReference type="Proteomes" id="UP000651452">
    <property type="component" value="Unassembled WGS sequence"/>
</dbReference>
<evidence type="ECO:0000313" key="3">
    <source>
        <dbReference type="Proteomes" id="UP000651452"/>
    </source>
</evidence>
<feature type="compositionally biased region" description="Polar residues" evidence="1">
    <location>
        <begin position="42"/>
        <end position="51"/>
    </location>
</feature>
<feature type="compositionally biased region" description="Pro residues" evidence="1">
    <location>
        <begin position="21"/>
        <end position="31"/>
    </location>
</feature>
<gene>
    <name evidence="2" type="ORF">EKO04_001338</name>
</gene>
<dbReference type="AlphaFoldDB" id="A0A8H7MKY7"/>